<evidence type="ECO:0000313" key="2">
    <source>
        <dbReference type="Proteomes" id="UP001161065"/>
    </source>
</evidence>
<dbReference type="Proteomes" id="UP001161065">
    <property type="component" value="Unassembled WGS sequence"/>
</dbReference>
<sequence length="128" mass="14185">MVMQQNQCPISHWQQQRGEGGMAEFKSGDFVVLTGSSAFAGKIARLTFRAPDRDFCLPDGHGHIGCEAGDWVLEFAQKVPALMRSCRTPCMTKYLCSPQSQFRRLEETAGLEQLFGPMRQSSPALTAD</sequence>
<gene>
    <name evidence="1" type="ORF">N5D63_04610</name>
</gene>
<name>A0AA42Q064_9BURK</name>
<reference evidence="1" key="1">
    <citation type="submission" date="2022-09" db="EMBL/GenBank/DDBJ databases">
        <title>Intensive care unit water sources are persistently colonized with multi-drug resistant bacteria and are the site of extensive horizontal gene transfer of antibiotic resistance genes.</title>
        <authorList>
            <person name="Diorio-Toth L."/>
        </authorList>
    </citation>
    <scope>NUCLEOTIDE SEQUENCE</scope>
    <source>
        <strain evidence="1">GD03832</strain>
    </source>
</reference>
<dbReference type="RefSeq" id="WP_223305698.1">
    <property type="nucleotide sequence ID" value="NZ_JAOCAU010000001.1"/>
</dbReference>
<protein>
    <submittedName>
        <fullName evidence="1">Uncharacterized protein</fullName>
    </submittedName>
</protein>
<dbReference type="EMBL" id="JAOCEK010000002">
    <property type="protein sequence ID" value="MDH1333426.1"/>
    <property type="molecule type" value="Genomic_DNA"/>
</dbReference>
<comment type="caution">
    <text evidence="1">The sequence shown here is derived from an EMBL/GenBank/DDBJ whole genome shotgun (WGS) entry which is preliminary data.</text>
</comment>
<dbReference type="AlphaFoldDB" id="A0AA42Q064"/>
<accession>A0AA42Q064</accession>
<organism evidence="1 2">
    <name type="scientific">Comamonas thiooxydans</name>
    <dbReference type="NCBI Taxonomy" id="363952"/>
    <lineage>
        <taxon>Bacteria</taxon>
        <taxon>Pseudomonadati</taxon>
        <taxon>Pseudomonadota</taxon>
        <taxon>Betaproteobacteria</taxon>
        <taxon>Burkholderiales</taxon>
        <taxon>Comamonadaceae</taxon>
        <taxon>Comamonas</taxon>
    </lineage>
</organism>
<evidence type="ECO:0000313" key="1">
    <source>
        <dbReference type="EMBL" id="MDH1333426.1"/>
    </source>
</evidence>
<proteinExistence type="predicted"/>